<comment type="caution">
    <text evidence="3">The sequence shown here is derived from an EMBL/GenBank/DDBJ whole genome shotgun (WGS) entry which is preliminary data.</text>
</comment>
<accession>A0ABQ9GDS0</accession>
<evidence type="ECO:0000256" key="1">
    <source>
        <dbReference type="SAM" id="MobiDB-lite"/>
    </source>
</evidence>
<name>A0ABQ9GDS0_9NEOP</name>
<proteinExistence type="predicted"/>
<evidence type="ECO:0000313" key="3">
    <source>
        <dbReference type="EMBL" id="KAJ8870423.1"/>
    </source>
</evidence>
<dbReference type="Proteomes" id="UP001159363">
    <property type="component" value="Chromosome 12"/>
</dbReference>
<feature type="region of interest" description="Disordered" evidence="1">
    <location>
        <begin position="164"/>
        <end position="203"/>
    </location>
</feature>
<organism evidence="3 4">
    <name type="scientific">Dryococelus australis</name>
    <dbReference type="NCBI Taxonomy" id="614101"/>
    <lineage>
        <taxon>Eukaryota</taxon>
        <taxon>Metazoa</taxon>
        <taxon>Ecdysozoa</taxon>
        <taxon>Arthropoda</taxon>
        <taxon>Hexapoda</taxon>
        <taxon>Insecta</taxon>
        <taxon>Pterygota</taxon>
        <taxon>Neoptera</taxon>
        <taxon>Polyneoptera</taxon>
        <taxon>Phasmatodea</taxon>
        <taxon>Verophasmatodea</taxon>
        <taxon>Anareolatae</taxon>
        <taxon>Phasmatidae</taxon>
        <taxon>Eurycanthinae</taxon>
        <taxon>Dryococelus</taxon>
    </lineage>
</organism>
<gene>
    <name evidence="3" type="ORF">PR048_029445</name>
</gene>
<feature type="signal peptide" evidence="2">
    <location>
        <begin position="1"/>
        <end position="23"/>
    </location>
</feature>
<keyword evidence="4" id="KW-1185">Reference proteome</keyword>
<evidence type="ECO:0000256" key="2">
    <source>
        <dbReference type="SAM" id="SignalP"/>
    </source>
</evidence>
<feature type="chain" id="PRO_5046733422" evidence="2">
    <location>
        <begin position="24"/>
        <end position="510"/>
    </location>
</feature>
<evidence type="ECO:0000313" key="4">
    <source>
        <dbReference type="Proteomes" id="UP001159363"/>
    </source>
</evidence>
<dbReference type="EMBL" id="JARBHB010000013">
    <property type="protein sequence ID" value="KAJ8870423.1"/>
    <property type="molecule type" value="Genomic_DNA"/>
</dbReference>
<reference evidence="3 4" key="1">
    <citation type="submission" date="2023-02" db="EMBL/GenBank/DDBJ databases">
        <title>LHISI_Scaffold_Assembly.</title>
        <authorList>
            <person name="Stuart O.P."/>
            <person name="Cleave R."/>
            <person name="Magrath M.J.L."/>
            <person name="Mikheyev A.S."/>
        </authorList>
    </citation>
    <scope>NUCLEOTIDE SEQUENCE [LARGE SCALE GENOMIC DNA]</scope>
    <source>
        <strain evidence="3">Daus_M_001</strain>
        <tissue evidence="3">Leg muscle</tissue>
    </source>
</reference>
<sequence length="510" mass="56360">MCGRSRLGLRIWPTVALIPGLFAVRGRDSSPPPIGRPKRGRAVRLRALLKNTKYEIEGSTVTVFTTCLAERGVIRWTGENAATACILVTIPRLAENDFGKPWKTELKWSDQESSLGLPECTANQPYKAAGDCIMTTRTICGGRTRATLLISQCSEQSAYSGQRDGLKDRFRHGNNREHTPRDTASAAGRAEEREVQDTSATPRLRHYQGEPVLACGGAPVSRLCFPGARDMLPRRPVRLPTNKSIRSPLKFPYVHAAQWNHCTPVQCLARRSEGSSAARVNVVFKRAKNIQVGGALKSGMDRRGQGQEPLVHRVLGPSWRRLAQSLPSAMTADNQCVVNIGIFVHKTVESGLQPLVATLLPLIPCDSSNTRQQNGVTHIPPMRTGFDSLWGGPWNFRARNRAERCRWSAGFLRDVPFSPRPLLLGAAPFSPHFNLIGYTILCHSHPSLTLRVGVSNDQIYCRQFTWCRKTFYFAGIVKCVPHSPVIFPGDGVFWAALNIGVLRADDGEAR</sequence>
<keyword evidence="2" id="KW-0732">Signal</keyword>
<protein>
    <submittedName>
        <fullName evidence="3">Uncharacterized protein</fullName>
    </submittedName>
</protein>